<dbReference type="AlphaFoldDB" id="A0A444YII5"/>
<dbReference type="Pfam" id="PF00566">
    <property type="entry name" value="RabGAP-TBC"/>
    <property type="match status" value="1"/>
</dbReference>
<dbReference type="InterPro" id="IPR000195">
    <property type="entry name" value="Rab-GAP-TBC_dom"/>
</dbReference>
<gene>
    <name evidence="2" type="ORF">Ahy_B06g080638</name>
</gene>
<evidence type="ECO:0000313" key="3">
    <source>
        <dbReference type="Proteomes" id="UP000289738"/>
    </source>
</evidence>
<dbReference type="Proteomes" id="UP000289738">
    <property type="component" value="Chromosome B06"/>
</dbReference>
<dbReference type="SUPFAM" id="SSF47923">
    <property type="entry name" value="Ypt/Rab-GAP domain of gyp1p"/>
    <property type="match status" value="1"/>
</dbReference>
<dbReference type="EMBL" id="SDMP01000016">
    <property type="protein sequence ID" value="RYR01773.1"/>
    <property type="molecule type" value="Genomic_DNA"/>
</dbReference>
<evidence type="ECO:0000313" key="2">
    <source>
        <dbReference type="EMBL" id="RYR01773.1"/>
    </source>
</evidence>
<name>A0A444YII5_ARAHY</name>
<feature type="domain" description="Rab-GAP TBC" evidence="1">
    <location>
        <begin position="46"/>
        <end position="86"/>
    </location>
</feature>
<keyword evidence="3" id="KW-1185">Reference proteome</keyword>
<dbReference type="InterPro" id="IPR035969">
    <property type="entry name" value="Rab-GAP_TBC_sf"/>
</dbReference>
<dbReference type="STRING" id="3818.A0A444YII5"/>
<accession>A0A444YII5</accession>
<proteinExistence type="predicted"/>
<protein>
    <recommendedName>
        <fullName evidence="1">Rab-GAP TBC domain-containing protein</fullName>
    </recommendedName>
</protein>
<comment type="caution">
    <text evidence="2">The sequence shown here is derived from an EMBL/GenBank/DDBJ whole genome shotgun (WGS) entry which is preliminary data.</text>
</comment>
<organism evidence="2 3">
    <name type="scientific">Arachis hypogaea</name>
    <name type="common">Peanut</name>
    <dbReference type="NCBI Taxonomy" id="3818"/>
    <lineage>
        <taxon>Eukaryota</taxon>
        <taxon>Viridiplantae</taxon>
        <taxon>Streptophyta</taxon>
        <taxon>Embryophyta</taxon>
        <taxon>Tracheophyta</taxon>
        <taxon>Spermatophyta</taxon>
        <taxon>Magnoliopsida</taxon>
        <taxon>eudicotyledons</taxon>
        <taxon>Gunneridae</taxon>
        <taxon>Pentapetalae</taxon>
        <taxon>rosids</taxon>
        <taxon>fabids</taxon>
        <taxon>Fabales</taxon>
        <taxon>Fabaceae</taxon>
        <taxon>Papilionoideae</taxon>
        <taxon>50 kb inversion clade</taxon>
        <taxon>dalbergioids sensu lato</taxon>
        <taxon>Dalbergieae</taxon>
        <taxon>Pterocarpus clade</taxon>
        <taxon>Arachis</taxon>
    </lineage>
</organism>
<reference evidence="2 3" key="1">
    <citation type="submission" date="2019-01" db="EMBL/GenBank/DDBJ databases">
        <title>Sequencing of cultivated peanut Arachis hypogaea provides insights into genome evolution and oil improvement.</title>
        <authorList>
            <person name="Chen X."/>
        </authorList>
    </citation>
    <scope>NUCLEOTIDE SEQUENCE [LARGE SCALE GENOMIC DNA]</scope>
    <source>
        <strain evidence="3">cv. Fuhuasheng</strain>
        <tissue evidence="2">Leaves</tissue>
    </source>
</reference>
<evidence type="ECO:0000259" key="1">
    <source>
        <dbReference type="Pfam" id="PF00566"/>
    </source>
</evidence>
<sequence length="109" mass="12384">MLLGLGKVGRETPVHCPEQARCKIYTLLFLTISFEWSSNTRPLSYQQDLPQTFPGHPWLDTPEGHAALRRVLVVYSLCDSNVGYCQVDLICSSFLSELFFPLLSSCWMI</sequence>
<dbReference type="Gene3D" id="1.10.8.270">
    <property type="entry name" value="putative rabgap domain of human tbc1 domain family member 14 like domains"/>
    <property type="match status" value="1"/>
</dbReference>